<dbReference type="PROSITE" id="PS51217">
    <property type="entry name" value="UVRD_HELICASE_CTER"/>
    <property type="match status" value="1"/>
</dbReference>
<evidence type="ECO:0000256" key="2">
    <source>
        <dbReference type="ARBA" id="ARBA00022801"/>
    </source>
</evidence>
<evidence type="ECO:0000256" key="7">
    <source>
        <dbReference type="ARBA" id="ARBA00034808"/>
    </source>
</evidence>
<dbReference type="Pfam" id="PF13361">
    <property type="entry name" value="UvrD_C"/>
    <property type="match status" value="2"/>
</dbReference>
<dbReference type="EC" id="5.6.2.4" evidence="7"/>
<evidence type="ECO:0000256" key="3">
    <source>
        <dbReference type="ARBA" id="ARBA00022806"/>
    </source>
</evidence>
<comment type="caution">
    <text evidence="12">The sequence shown here is derived from an EMBL/GenBank/DDBJ whole genome shotgun (WGS) entry which is preliminary data.</text>
</comment>
<feature type="binding site" evidence="9">
    <location>
        <begin position="14"/>
        <end position="21"/>
    </location>
    <ligand>
        <name>ATP</name>
        <dbReference type="ChEBI" id="CHEBI:30616"/>
    </ligand>
</feature>
<dbReference type="AlphaFoldDB" id="A0A4Q4KQP7"/>
<evidence type="ECO:0000259" key="10">
    <source>
        <dbReference type="PROSITE" id="PS51198"/>
    </source>
</evidence>
<gene>
    <name evidence="12" type="ORF">ERX46_02295</name>
</gene>
<keyword evidence="4 9" id="KW-0067">ATP-binding</keyword>
<dbReference type="Proteomes" id="UP000293952">
    <property type="component" value="Unassembled WGS sequence"/>
</dbReference>
<proteinExistence type="predicted"/>
<dbReference type="Pfam" id="PF00580">
    <property type="entry name" value="UvrD-helicase"/>
    <property type="match status" value="1"/>
</dbReference>
<feature type="domain" description="UvrD-like helicase ATP-binding" evidence="10">
    <location>
        <begin position="1"/>
        <end position="482"/>
    </location>
</feature>
<keyword evidence="2 9" id="KW-0378">Hydrolase</keyword>
<evidence type="ECO:0000259" key="11">
    <source>
        <dbReference type="PROSITE" id="PS51217"/>
    </source>
</evidence>
<name>A0A4Q4KQP7_9FLAO</name>
<dbReference type="PANTHER" id="PTHR11070:SF67">
    <property type="entry name" value="DNA 3'-5' HELICASE"/>
    <property type="match status" value="1"/>
</dbReference>
<keyword evidence="13" id="KW-1185">Reference proteome</keyword>
<dbReference type="InterPro" id="IPR027417">
    <property type="entry name" value="P-loop_NTPase"/>
</dbReference>
<dbReference type="GO" id="GO:0000725">
    <property type="term" value="P:recombinational repair"/>
    <property type="evidence" value="ECO:0007669"/>
    <property type="project" value="TreeGrafter"/>
</dbReference>
<dbReference type="GO" id="GO:0003677">
    <property type="term" value="F:DNA binding"/>
    <property type="evidence" value="ECO:0007669"/>
    <property type="project" value="InterPro"/>
</dbReference>
<evidence type="ECO:0000256" key="1">
    <source>
        <dbReference type="ARBA" id="ARBA00022741"/>
    </source>
</evidence>
<reference evidence="12 13" key="1">
    <citation type="submission" date="2019-02" db="EMBL/GenBank/DDBJ databases">
        <title>Genome sequence of the sea-ice species Brumimicrobium glaciale.</title>
        <authorList>
            <person name="Bowman J.P."/>
        </authorList>
    </citation>
    <scope>NUCLEOTIDE SEQUENCE [LARGE SCALE GENOMIC DNA]</scope>
    <source>
        <strain evidence="12 13">IC156</strain>
    </source>
</reference>
<dbReference type="GO" id="GO:0005829">
    <property type="term" value="C:cytosol"/>
    <property type="evidence" value="ECO:0007669"/>
    <property type="project" value="TreeGrafter"/>
</dbReference>
<evidence type="ECO:0000256" key="4">
    <source>
        <dbReference type="ARBA" id="ARBA00022840"/>
    </source>
</evidence>
<evidence type="ECO:0000256" key="5">
    <source>
        <dbReference type="ARBA" id="ARBA00023235"/>
    </source>
</evidence>
<comment type="catalytic activity">
    <reaction evidence="6">
        <text>Couples ATP hydrolysis with the unwinding of duplex DNA by translocating in the 3'-5' direction.</text>
        <dbReference type="EC" id="5.6.2.4"/>
    </reaction>
</comment>
<dbReference type="PANTHER" id="PTHR11070">
    <property type="entry name" value="UVRD / RECB / PCRA DNA HELICASE FAMILY MEMBER"/>
    <property type="match status" value="1"/>
</dbReference>
<dbReference type="GO" id="GO:0016887">
    <property type="term" value="F:ATP hydrolysis activity"/>
    <property type="evidence" value="ECO:0007669"/>
    <property type="project" value="RHEA"/>
</dbReference>
<comment type="catalytic activity">
    <reaction evidence="8">
        <text>ATP + H2O = ADP + phosphate + H(+)</text>
        <dbReference type="Rhea" id="RHEA:13065"/>
        <dbReference type="ChEBI" id="CHEBI:15377"/>
        <dbReference type="ChEBI" id="CHEBI:15378"/>
        <dbReference type="ChEBI" id="CHEBI:30616"/>
        <dbReference type="ChEBI" id="CHEBI:43474"/>
        <dbReference type="ChEBI" id="CHEBI:456216"/>
        <dbReference type="EC" id="5.6.2.4"/>
    </reaction>
</comment>
<organism evidence="12 13">
    <name type="scientific">Brumimicrobium glaciale</name>
    <dbReference type="NCBI Taxonomy" id="200475"/>
    <lineage>
        <taxon>Bacteria</taxon>
        <taxon>Pseudomonadati</taxon>
        <taxon>Bacteroidota</taxon>
        <taxon>Flavobacteriia</taxon>
        <taxon>Flavobacteriales</taxon>
        <taxon>Crocinitomicaceae</taxon>
        <taxon>Brumimicrobium</taxon>
    </lineage>
</organism>
<feature type="domain" description="UvrD-like helicase C-terminal" evidence="11">
    <location>
        <begin position="501"/>
        <end position="748"/>
    </location>
</feature>
<evidence type="ECO:0000313" key="13">
    <source>
        <dbReference type="Proteomes" id="UP000293952"/>
    </source>
</evidence>
<evidence type="ECO:0000256" key="6">
    <source>
        <dbReference type="ARBA" id="ARBA00034617"/>
    </source>
</evidence>
<dbReference type="GO" id="GO:0005524">
    <property type="term" value="F:ATP binding"/>
    <property type="evidence" value="ECO:0007669"/>
    <property type="project" value="UniProtKB-UniRule"/>
</dbReference>
<sequence length="1057" mass="121970">MQNETIKPLTIYSASAGSGKTFSLVQNYLKLTLGDNISQKNFGKILAMTFTNKAAWEMKERVIQALDWLAYPERKSEKENKKAKMLLSATQVTTGLQPHVIQVRSKRVLSEILHNYEDFNILTIDKFSLRLIRTFSRDLDLQEDFEVTLDQNVLLEQVIDELMSKLGKPNEEKVTNLALNYAKSNADEGDKWNFRGSLIEFSKVLTNEKDQDYIQELLKKDFNEETYKEINAELKELGAKHLQKCLDIYQYFQTLGTSESDYPGKSRGIHPILESLPSRTLTDAKPPSAAIIKTISGESVKPAHNVDGPLMGMMEELFAMEAKLSERVYTLIKIKSNFYNLALLKYISKELTIFKEKKNIIGIFEFGQRIAELLKKENAPYIYERLGNRYNHYLLDEFQDTSRLQWVNLIPLVHESMSNNFENLIVGDPKQAIYRFRNGLVEQFVKLPAIYNPENDPNFAQLSEYFLQMGKKVPLEDNYRSKKNIVEFNNTFFKRMLGEMPAHFEEYYKDIRQNPKGADGGFVSIDFIPEKNKEDVNELENTFLLEKVSKSIEDGFDPGDICVLTRGKKEGRRYAKGLIEAGKGYKIVSSDSLLVSSDASVGLCIDYLNLRRNSGNKTTQIKFATTFYRHQKKDPIVELNNFWRNEKVGNFDFEAFVVKEFDAMEELFFPYENLYGLGESFIALMKMSELRNPYLHHLLELYQNYDLKFGPDIRGFIDEWNAKLKNSTIQMPENKDAIKIMTIHKSKGLEFPVVIIPNLSWGIKTSWGNHFVEAEQDVVLYSKLSKTNVPDYMMSAYKLEYDQLLLDELNTLYVAFTRPSERLYVMAETKQPSAKDGFFTQINQPVALSVETWSDEQVTEKTEEFIKFGEETKIIKDDSKSGGEGTNFIPKDLSDFLWFPELSLQDEEALEKEVFNEEQQFGNELHLVLSEIKRDNPIDKVIAKLKMEGLIDPKFEEEIMKTANATYALLEDQDFAKNADKVLDEQDILISEKEVKRPDKIYISGSKAVVVDFKTGEPLNKHNSQVFNYCKQLSDMGFEETEGYLLYTQNLELKKVK</sequence>
<dbReference type="InterPro" id="IPR014016">
    <property type="entry name" value="UvrD-like_ATP-bd"/>
</dbReference>
<dbReference type="SUPFAM" id="SSF52540">
    <property type="entry name" value="P-loop containing nucleoside triphosphate hydrolases"/>
    <property type="match status" value="1"/>
</dbReference>
<keyword evidence="5" id="KW-0413">Isomerase</keyword>
<dbReference type="GO" id="GO:0043138">
    <property type="term" value="F:3'-5' DNA helicase activity"/>
    <property type="evidence" value="ECO:0007669"/>
    <property type="project" value="UniProtKB-EC"/>
</dbReference>
<evidence type="ECO:0000256" key="9">
    <source>
        <dbReference type="PROSITE-ProRule" id="PRU00560"/>
    </source>
</evidence>
<dbReference type="InterPro" id="IPR000212">
    <property type="entry name" value="DNA_helicase_UvrD/REP"/>
</dbReference>
<dbReference type="OrthoDB" id="9810135at2"/>
<dbReference type="Gene3D" id="3.40.50.300">
    <property type="entry name" value="P-loop containing nucleotide triphosphate hydrolases"/>
    <property type="match status" value="3"/>
</dbReference>
<keyword evidence="1 9" id="KW-0547">Nucleotide-binding</keyword>
<evidence type="ECO:0000256" key="8">
    <source>
        <dbReference type="ARBA" id="ARBA00048988"/>
    </source>
</evidence>
<dbReference type="RefSeq" id="WP_130092212.1">
    <property type="nucleotide sequence ID" value="NZ_SETE01000001.1"/>
</dbReference>
<evidence type="ECO:0000313" key="12">
    <source>
        <dbReference type="EMBL" id="RYM35846.1"/>
    </source>
</evidence>
<dbReference type="PROSITE" id="PS51198">
    <property type="entry name" value="UVRD_HELICASE_ATP_BIND"/>
    <property type="match status" value="1"/>
</dbReference>
<dbReference type="EMBL" id="SETE01000001">
    <property type="protein sequence ID" value="RYM35846.1"/>
    <property type="molecule type" value="Genomic_DNA"/>
</dbReference>
<dbReference type="Gene3D" id="1.10.3170.10">
    <property type="entry name" value="Recbcd, chain B, domain 2"/>
    <property type="match status" value="1"/>
</dbReference>
<keyword evidence="3 9" id="KW-0347">Helicase</keyword>
<protein>
    <recommendedName>
        <fullName evidence="7">DNA 3'-5' helicase</fullName>
        <ecNumber evidence="7">5.6.2.4</ecNumber>
    </recommendedName>
</protein>
<accession>A0A4Q4KQP7</accession>
<dbReference type="InterPro" id="IPR014017">
    <property type="entry name" value="DNA_helicase_UvrD-like_C"/>
</dbReference>